<feature type="region of interest" description="Disordered" evidence="1">
    <location>
        <begin position="1"/>
        <end position="47"/>
    </location>
</feature>
<feature type="transmembrane region" description="Helical" evidence="2">
    <location>
        <begin position="157"/>
        <end position="180"/>
    </location>
</feature>
<organism evidence="3 4">
    <name type="scientific">Lecanosticta acicola</name>
    <dbReference type="NCBI Taxonomy" id="111012"/>
    <lineage>
        <taxon>Eukaryota</taxon>
        <taxon>Fungi</taxon>
        <taxon>Dikarya</taxon>
        <taxon>Ascomycota</taxon>
        <taxon>Pezizomycotina</taxon>
        <taxon>Dothideomycetes</taxon>
        <taxon>Dothideomycetidae</taxon>
        <taxon>Mycosphaerellales</taxon>
        <taxon>Mycosphaerellaceae</taxon>
        <taxon>Lecanosticta</taxon>
    </lineage>
</organism>
<accession>A0AAI9EB92</accession>
<keyword evidence="2" id="KW-0472">Membrane</keyword>
<evidence type="ECO:0000313" key="3">
    <source>
        <dbReference type="EMBL" id="CAK4027684.1"/>
    </source>
</evidence>
<feature type="compositionally biased region" description="Polar residues" evidence="1">
    <location>
        <begin position="1"/>
        <end position="13"/>
    </location>
</feature>
<keyword evidence="2" id="KW-0812">Transmembrane</keyword>
<sequence length="205" mass="23098">MSSKESTRPSQDIQMDALPHSSEEEGLPLYSEYRSPEEDADCKPPSNAASPAEVRAFFRSLLVSHCHYTPAHAESTSALWTRGSGRELRSYPPAMYLTIFGAEDGWILYRETKMALHREARTAEKARKRYLITTPILILWTLCMVPVILYVTIVPLVLSAVLSSIVAILWLLIASAIHFLEPRMEDQIENELKRCMQKGDQTSGS</sequence>
<name>A0AAI9EB92_9PEZI</name>
<evidence type="ECO:0000256" key="1">
    <source>
        <dbReference type="SAM" id="MobiDB-lite"/>
    </source>
</evidence>
<gene>
    <name evidence="3" type="ORF">LECACI_7A005091</name>
</gene>
<keyword evidence="4" id="KW-1185">Reference proteome</keyword>
<dbReference type="EMBL" id="CAVMBE010000031">
    <property type="protein sequence ID" value="CAK4027684.1"/>
    <property type="molecule type" value="Genomic_DNA"/>
</dbReference>
<feature type="transmembrane region" description="Helical" evidence="2">
    <location>
        <begin position="130"/>
        <end position="151"/>
    </location>
</feature>
<evidence type="ECO:0000313" key="4">
    <source>
        <dbReference type="Proteomes" id="UP001296104"/>
    </source>
</evidence>
<comment type="caution">
    <text evidence="3">The sequence shown here is derived from an EMBL/GenBank/DDBJ whole genome shotgun (WGS) entry which is preliminary data.</text>
</comment>
<reference evidence="3" key="1">
    <citation type="submission" date="2023-11" db="EMBL/GenBank/DDBJ databases">
        <authorList>
            <person name="Alioto T."/>
            <person name="Alioto T."/>
            <person name="Gomez Garrido J."/>
        </authorList>
    </citation>
    <scope>NUCLEOTIDE SEQUENCE</scope>
</reference>
<proteinExistence type="predicted"/>
<protein>
    <submittedName>
        <fullName evidence="3">Uncharacterized protein</fullName>
    </submittedName>
</protein>
<dbReference type="AlphaFoldDB" id="A0AAI9EB92"/>
<evidence type="ECO:0000256" key="2">
    <source>
        <dbReference type="SAM" id="Phobius"/>
    </source>
</evidence>
<dbReference type="Proteomes" id="UP001296104">
    <property type="component" value="Unassembled WGS sequence"/>
</dbReference>
<keyword evidence="2" id="KW-1133">Transmembrane helix</keyword>